<dbReference type="Proteomes" id="UP000664654">
    <property type="component" value="Unassembled WGS sequence"/>
</dbReference>
<feature type="transmembrane region" description="Helical" evidence="1">
    <location>
        <begin position="48"/>
        <end position="68"/>
    </location>
</feature>
<feature type="transmembrane region" description="Helical" evidence="1">
    <location>
        <begin position="192"/>
        <end position="217"/>
    </location>
</feature>
<dbReference type="AlphaFoldDB" id="A0A939DKN1"/>
<feature type="transmembrane region" description="Helical" evidence="1">
    <location>
        <begin position="127"/>
        <end position="150"/>
    </location>
</feature>
<evidence type="ECO:0008006" key="4">
    <source>
        <dbReference type="Google" id="ProtNLM"/>
    </source>
</evidence>
<evidence type="ECO:0000256" key="1">
    <source>
        <dbReference type="SAM" id="Phobius"/>
    </source>
</evidence>
<sequence length="253" mass="28235">MLRFKALQEKKRLVLGGSLEHALAGEYKIDLRALLKEGWALSNTNRWVMVQAVLLLVSLTIVGVLAYLKLAEIKGIEPTDPQFLMLAELGWIILSAPLFTGLIMMGINNSVGGICKPEQLFHFLPRTLVLALTALMSGLLVELGMMLFILPGLYLMVATSFSLPLVVEKGLTPAKAIFVSIRVINHKWREFLLLYCLFGCLFFLSIITFGLALFWVAPFYYAVKGLLYRDIFGITVRVDISTGVQHDESVFHA</sequence>
<dbReference type="InterPro" id="IPR010380">
    <property type="entry name" value="DUF975"/>
</dbReference>
<keyword evidence="1" id="KW-0812">Transmembrane</keyword>
<name>A0A939DKN1_9ALTE</name>
<accession>A0A939DKN1</accession>
<keyword evidence="3" id="KW-1185">Reference proteome</keyword>
<dbReference type="PANTHER" id="PTHR40076">
    <property type="entry name" value="MEMBRANE PROTEIN-RELATED"/>
    <property type="match status" value="1"/>
</dbReference>
<evidence type="ECO:0000313" key="2">
    <source>
        <dbReference type="EMBL" id="MBN7824243.1"/>
    </source>
</evidence>
<feature type="transmembrane region" description="Helical" evidence="1">
    <location>
        <begin position="89"/>
        <end position="107"/>
    </location>
</feature>
<evidence type="ECO:0000313" key="3">
    <source>
        <dbReference type="Proteomes" id="UP000664654"/>
    </source>
</evidence>
<protein>
    <recommendedName>
        <fullName evidence="4">Integral membrane protein</fullName>
    </recommendedName>
</protein>
<comment type="caution">
    <text evidence="2">The sequence shown here is derived from an EMBL/GenBank/DDBJ whole genome shotgun (WGS) entry which is preliminary data.</text>
</comment>
<dbReference type="PANTHER" id="PTHR40076:SF1">
    <property type="entry name" value="MEMBRANE PROTEIN"/>
    <property type="match status" value="1"/>
</dbReference>
<dbReference type="RefSeq" id="WP_206572368.1">
    <property type="nucleotide sequence ID" value="NZ_JAFKCV010000002.1"/>
</dbReference>
<dbReference type="EMBL" id="JAFKCV010000002">
    <property type="protein sequence ID" value="MBN7824243.1"/>
    <property type="molecule type" value="Genomic_DNA"/>
</dbReference>
<keyword evidence="1" id="KW-0472">Membrane</keyword>
<reference evidence="2" key="1">
    <citation type="submission" date="2021-03" db="EMBL/GenBank/DDBJ databases">
        <title>novel species isolated from a fishpond in China.</title>
        <authorList>
            <person name="Lu H."/>
            <person name="Cai Z."/>
        </authorList>
    </citation>
    <scope>NUCLEOTIDE SEQUENCE</scope>
    <source>
        <strain evidence="2">JCM 30855</strain>
    </source>
</reference>
<gene>
    <name evidence="2" type="ORF">J0A66_03285</name>
</gene>
<organism evidence="2 3">
    <name type="scientific">Bowmanella dokdonensis</name>
    <dbReference type="NCBI Taxonomy" id="751969"/>
    <lineage>
        <taxon>Bacteria</taxon>
        <taxon>Pseudomonadati</taxon>
        <taxon>Pseudomonadota</taxon>
        <taxon>Gammaproteobacteria</taxon>
        <taxon>Alteromonadales</taxon>
        <taxon>Alteromonadaceae</taxon>
        <taxon>Bowmanella</taxon>
    </lineage>
</organism>
<proteinExistence type="predicted"/>
<keyword evidence="1" id="KW-1133">Transmembrane helix</keyword>